<keyword evidence="3" id="KW-1185">Reference proteome</keyword>
<dbReference type="GO" id="GO:0004316">
    <property type="term" value="F:3-oxoacyl-[acyl-carrier-protein] reductase (NADPH) activity"/>
    <property type="evidence" value="ECO:0007669"/>
    <property type="project" value="UniProtKB-EC"/>
</dbReference>
<dbReference type="GO" id="GO:0032787">
    <property type="term" value="P:monocarboxylic acid metabolic process"/>
    <property type="evidence" value="ECO:0007669"/>
    <property type="project" value="UniProtKB-ARBA"/>
</dbReference>
<gene>
    <name evidence="2" type="ORF">VU01_13552</name>
</gene>
<comment type="caution">
    <text evidence="2">The sequence shown here is derived from an EMBL/GenBank/DDBJ whole genome shotgun (WGS) entry which is preliminary data.</text>
</comment>
<proteinExistence type="inferred from homology"/>
<dbReference type="PANTHER" id="PTHR42879:SF2">
    <property type="entry name" value="3-OXOACYL-[ACYL-CARRIER-PROTEIN] REDUCTASE FABG"/>
    <property type="match status" value="1"/>
</dbReference>
<comment type="similarity">
    <text evidence="1">Belongs to the short-chain dehydrogenases/reductases (SDR) family.</text>
</comment>
<protein>
    <submittedName>
        <fullName evidence="2">3-oxoacyl-[acyl-carrier protein] reductase</fullName>
        <ecNumber evidence="2">1.1.1.100</ecNumber>
    </submittedName>
</protein>
<organism evidence="2 3">
    <name type="scientific">Candidatus Electrothrix marina</name>
    <dbReference type="NCBI Taxonomy" id="1859130"/>
    <lineage>
        <taxon>Bacteria</taxon>
        <taxon>Pseudomonadati</taxon>
        <taxon>Thermodesulfobacteriota</taxon>
        <taxon>Desulfobulbia</taxon>
        <taxon>Desulfobulbales</taxon>
        <taxon>Desulfobulbaceae</taxon>
        <taxon>Candidatus Electrothrix</taxon>
    </lineage>
</organism>
<sequence length="235" mass="25554">MSTSKKVLITGGNKGIGLAATQKFISAGHKVYVLARDFADFLLKDHGQVEMIEYDLSNIAGIPDLVAQLPDIDILLNNAGVMFALPYQEYPREKIDRILKINLQAPAALITELSGAMIRRGYGRIVNNASIAGEIGHPDIWYGMTKAGLINMTKSFAKLLGPQGIVVNAVAAGPVETDMLAIIPEPRKKAIKEAVYTGRFAYPEEVAEAMFWLATDCPEYINGTCLDINNGAFPR</sequence>
<dbReference type="InterPro" id="IPR050259">
    <property type="entry name" value="SDR"/>
</dbReference>
<keyword evidence="2" id="KW-0560">Oxidoreductase</keyword>
<evidence type="ECO:0000313" key="2">
    <source>
        <dbReference type="EMBL" id="RWX50255.1"/>
    </source>
</evidence>
<dbReference type="PRINTS" id="PR00080">
    <property type="entry name" value="SDRFAMILY"/>
</dbReference>
<dbReference type="Pfam" id="PF13561">
    <property type="entry name" value="adh_short_C2"/>
    <property type="match status" value="1"/>
</dbReference>
<dbReference type="Gene3D" id="3.40.50.720">
    <property type="entry name" value="NAD(P)-binding Rossmann-like Domain"/>
    <property type="match status" value="1"/>
</dbReference>
<dbReference type="PROSITE" id="PS00061">
    <property type="entry name" value="ADH_SHORT"/>
    <property type="match status" value="1"/>
</dbReference>
<evidence type="ECO:0000313" key="3">
    <source>
        <dbReference type="Proteomes" id="UP000288892"/>
    </source>
</evidence>
<dbReference type="InterPro" id="IPR002347">
    <property type="entry name" value="SDR_fam"/>
</dbReference>
<accession>A0A444JAY8</accession>
<dbReference type="SUPFAM" id="SSF51735">
    <property type="entry name" value="NAD(P)-binding Rossmann-fold domains"/>
    <property type="match status" value="1"/>
</dbReference>
<dbReference type="PRINTS" id="PR00081">
    <property type="entry name" value="GDHRDH"/>
</dbReference>
<dbReference type="CDD" id="cd05233">
    <property type="entry name" value="SDR_c"/>
    <property type="match status" value="1"/>
</dbReference>
<name>A0A444JAY8_9BACT</name>
<dbReference type="InterPro" id="IPR036291">
    <property type="entry name" value="NAD(P)-bd_dom_sf"/>
</dbReference>
<dbReference type="PANTHER" id="PTHR42879">
    <property type="entry name" value="3-OXOACYL-(ACYL-CARRIER-PROTEIN) REDUCTASE"/>
    <property type="match status" value="1"/>
</dbReference>
<evidence type="ECO:0000256" key="1">
    <source>
        <dbReference type="ARBA" id="ARBA00006484"/>
    </source>
</evidence>
<dbReference type="EMBL" id="MTKS01000355">
    <property type="protein sequence ID" value="RWX50255.1"/>
    <property type="molecule type" value="Genomic_DNA"/>
</dbReference>
<reference evidence="2 3" key="1">
    <citation type="submission" date="2017-01" db="EMBL/GenBank/DDBJ databases">
        <title>The cable genome- insights into the physiology and evolution of filamentous bacteria capable of sulfide oxidation via long distance electron transfer.</title>
        <authorList>
            <person name="Schreiber L."/>
            <person name="Bjerg J.T."/>
            <person name="Boggild A."/>
            <person name="Van De Vossenberg J."/>
            <person name="Meysman F."/>
            <person name="Nielsen L.P."/>
            <person name="Schramm A."/>
            <person name="Kjeldsen K.U."/>
        </authorList>
    </citation>
    <scope>NUCLEOTIDE SEQUENCE [LARGE SCALE GENOMIC DNA]</scope>
    <source>
        <strain evidence="2">A5</strain>
    </source>
</reference>
<dbReference type="InterPro" id="IPR020904">
    <property type="entry name" value="Sc_DH/Rdtase_CS"/>
</dbReference>
<dbReference type="AlphaFoldDB" id="A0A444JAY8"/>
<dbReference type="EC" id="1.1.1.100" evidence="2"/>
<dbReference type="Proteomes" id="UP000288892">
    <property type="component" value="Unassembled WGS sequence"/>
</dbReference>